<dbReference type="Pfam" id="PF04134">
    <property type="entry name" value="DCC1-like"/>
    <property type="match status" value="1"/>
</dbReference>
<accession>A0A5B7TW31</accession>
<dbReference type="Proteomes" id="UP000306229">
    <property type="component" value="Chromosome"/>
</dbReference>
<organism evidence="1 2">
    <name type="scientific">Aureibaculum algae</name>
    <dbReference type="NCBI Taxonomy" id="2584122"/>
    <lineage>
        <taxon>Bacteria</taxon>
        <taxon>Pseudomonadati</taxon>
        <taxon>Bacteroidota</taxon>
        <taxon>Flavobacteriia</taxon>
        <taxon>Flavobacteriales</taxon>
        <taxon>Flavobacteriaceae</taxon>
        <taxon>Aureibaculum</taxon>
    </lineage>
</organism>
<gene>
    <name evidence="1" type="ORF">FF125_14150</name>
</gene>
<evidence type="ECO:0000313" key="2">
    <source>
        <dbReference type="Proteomes" id="UP000306229"/>
    </source>
</evidence>
<name>A0A5B7TW31_9FLAO</name>
<dbReference type="InterPro" id="IPR007263">
    <property type="entry name" value="DCC1-like"/>
</dbReference>
<dbReference type="AlphaFoldDB" id="A0A5B7TW31"/>
<dbReference type="InterPro" id="IPR052927">
    <property type="entry name" value="DCC_oxidoreductase"/>
</dbReference>
<dbReference type="GO" id="GO:0015035">
    <property type="term" value="F:protein-disulfide reductase activity"/>
    <property type="evidence" value="ECO:0007669"/>
    <property type="project" value="InterPro"/>
</dbReference>
<protein>
    <submittedName>
        <fullName evidence="1">Thiol-disulfide oxidoreductase DCC family protein</fullName>
    </submittedName>
</protein>
<dbReference type="RefSeq" id="WP_138950375.1">
    <property type="nucleotide sequence ID" value="NZ_CP040749.1"/>
</dbReference>
<dbReference type="EMBL" id="CP040749">
    <property type="protein sequence ID" value="QCX39524.1"/>
    <property type="molecule type" value="Genomic_DNA"/>
</dbReference>
<sequence length="136" mass="15830">MINLNNKSIILFDGVCNLCNNSVQFIITRDKNNHFIFASLQSDAAQDILLHFQRNNSDFDSIILIDNGKIFDKSSAILKISSKLSGFWKYSYVFIIVPKFIRDLCYTLIAQNRYKWFGKKESCMIPTKELKARFLM</sequence>
<evidence type="ECO:0000313" key="1">
    <source>
        <dbReference type="EMBL" id="QCX39524.1"/>
    </source>
</evidence>
<dbReference type="KEGG" id="fbe:FF125_14150"/>
<dbReference type="PANTHER" id="PTHR33639:SF2">
    <property type="entry name" value="DUF393 DOMAIN-CONTAINING PROTEIN"/>
    <property type="match status" value="1"/>
</dbReference>
<reference evidence="1 2" key="1">
    <citation type="submission" date="2019-05" db="EMBL/GenBank/DDBJ databases">
        <title>Algicella ahnfeltiae gen. nov., sp. nov., a novel marine bacterium of the family Flavobacteriaceae isolated from a red alga.</title>
        <authorList>
            <person name="Nedashkovskaya O.I."/>
            <person name="Kukhlevskiy A.D."/>
            <person name="Kim S.-G."/>
            <person name="Zhukova N.V."/>
            <person name="Mikhailov V.V."/>
        </authorList>
    </citation>
    <scope>NUCLEOTIDE SEQUENCE [LARGE SCALE GENOMIC DNA]</scope>
    <source>
        <strain evidence="1 2">10Alg115</strain>
    </source>
</reference>
<dbReference type="OrthoDB" id="9785438at2"/>
<proteinExistence type="predicted"/>
<dbReference type="PANTHER" id="PTHR33639">
    <property type="entry name" value="THIOL-DISULFIDE OXIDOREDUCTASE DCC"/>
    <property type="match status" value="1"/>
</dbReference>
<keyword evidence="2" id="KW-1185">Reference proteome</keyword>